<dbReference type="Proteomes" id="UP001208570">
    <property type="component" value="Unassembled WGS sequence"/>
</dbReference>
<evidence type="ECO:0000256" key="6">
    <source>
        <dbReference type="ARBA" id="ARBA00022989"/>
    </source>
</evidence>
<comment type="similarity">
    <text evidence="3">Belongs to the PIGC family.</text>
</comment>
<evidence type="ECO:0000313" key="10">
    <source>
        <dbReference type="Proteomes" id="UP001208570"/>
    </source>
</evidence>
<keyword evidence="7 8" id="KW-0472">Membrane</keyword>
<comment type="pathway">
    <text evidence="2">Glycolipid biosynthesis; glycosylphosphatidylinositol-anchor biosynthesis.</text>
</comment>
<dbReference type="InterPro" id="IPR009450">
    <property type="entry name" value="Plno_GlcNAc_GPI2"/>
</dbReference>
<dbReference type="PANTHER" id="PTHR12982">
    <property type="entry name" value="PHOSPHATIDYLINOSITOL GLYCAN, CLASS C"/>
    <property type="match status" value="1"/>
</dbReference>
<dbReference type="EMBL" id="JAODUP010000159">
    <property type="protein sequence ID" value="KAK2159059.1"/>
    <property type="molecule type" value="Genomic_DNA"/>
</dbReference>
<dbReference type="Pfam" id="PF06432">
    <property type="entry name" value="GPI2"/>
    <property type="match status" value="2"/>
</dbReference>
<gene>
    <name evidence="9" type="ORF">LSH36_159g02008</name>
</gene>
<dbReference type="AlphaFoldDB" id="A0AAD9JTV9"/>
<protein>
    <submittedName>
        <fullName evidence="9">Uncharacterized protein</fullName>
    </submittedName>
</protein>
<feature type="transmembrane region" description="Helical" evidence="8">
    <location>
        <begin position="135"/>
        <end position="153"/>
    </location>
</feature>
<dbReference type="GO" id="GO:0006506">
    <property type="term" value="P:GPI anchor biosynthetic process"/>
    <property type="evidence" value="ECO:0007669"/>
    <property type="project" value="UniProtKB-KW"/>
</dbReference>
<keyword evidence="6 8" id="KW-1133">Transmembrane helix</keyword>
<proteinExistence type="inferred from homology"/>
<feature type="transmembrane region" description="Helical" evidence="8">
    <location>
        <begin position="82"/>
        <end position="99"/>
    </location>
</feature>
<evidence type="ECO:0000256" key="3">
    <source>
        <dbReference type="ARBA" id="ARBA00008321"/>
    </source>
</evidence>
<keyword evidence="10" id="KW-1185">Reference proteome</keyword>
<dbReference type="PANTHER" id="PTHR12982:SF0">
    <property type="entry name" value="PHOSPHATIDYLINOSITOL N-ACETYLGLUCOSAMINYLTRANSFERASE SUBUNIT C"/>
    <property type="match status" value="1"/>
</dbReference>
<keyword evidence="4" id="KW-0337">GPI-anchor biosynthesis</keyword>
<keyword evidence="5 8" id="KW-0812">Transmembrane</keyword>
<organism evidence="9 10">
    <name type="scientific">Paralvinella palmiformis</name>
    <dbReference type="NCBI Taxonomy" id="53620"/>
    <lineage>
        <taxon>Eukaryota</taxon>
        <taxon>Metazoa</taxon>
        <taxon>Spiralia</taxon>
        <taxon>Lophotrochozoa</taxon>
        <taxon>Annelida</taxon>
        <taxon>Polychaeta</taxon>
        <taxon>Sedentaria</taxon>
        <taxon>Canalipalpata</taxon>
        <taxon>Terebellida</taxon>
        <taxon>Terebelliformia</taxon>
        <taxon>Alvinellidae</taxon>
        <taxon>Paralvinella</taxon>
    </lineage>
</organism>
<reference evidence="9" key="1">
    <citation type="journal article" date="2023" name="Mol. Biol. Evol.">
        <title>Third-Generation Sequencing Reveals the Adaptive Role of the Epigenome in Three Deep-Sea Polychaetes.</title>
        <authorList>
            <person name="Perez M."/>
            <person name="Aroh O."/>
            <person name="Sun Y."/>
            <person name="Lan Y."/>
            <person name="Juniper S.K."/>
            <person name="Young C.R."/>
            <person name="Angers B."/>
            <person name="Qian P.Y."/>
        </authorList>
    </citation>
    <scope>NUCLEOTIDE SEQUENCE</scope>
    <source>
        <strain evidence="9">P08H-3</strain>
    </source>
</reference>
<feature type="transmembrane region" description="Helical" evidence="8">
    <location>
        <begin position="111"/>
        <end position="129"/>
    </location>
</feature>
<evidence type="ECO:0000256" key="2">
    <source>
        <dbReference type="ARBA" id="ARBA00004687"/>
    </source>
</evidence>
<dbReference type="GO" id="GO:0000506">
    <property type="term" value="C:glycosylphosphatidylinositol-N-acetylglucosaminyltransferase (GPI-GnT) complex"/>
    <property type="evidence" value="ECO:0007669"/>
    <property type="project" value="TreeGrafter"/>
</dbReference>
<evidence type="ECO:0000256" key="7">
    <source>
        <dbReference type="ARBA" id="ARBA00023136"/>
    </source>
</evidence>
<name>A0AAD9JTV9_9ANNE</name>
<evidence type="ECO:0000313" key="9">
    <source>
        <dbReference type="EMBL" id="KAK2159059.1"/>
    </source>
</evidence>
<comment type="subcellular location">
    <subcellularLocation>
        <location evidence="1">Membrane</location>
        <topology evidence="1">Multi-pass membrane protein</topology>
    </subcellularLocation>
</comment>
<evidence type="ECO:0000256" key="8">
    <source>
        <dbReference type="SAM" id="Phobius"/>
    </source>
</evidence>
<comment type="caution">
    <text evidence="9">The sequence shown here is derived from an EMBL/GenBank/DDBJ whole genome shotgun (WGS) entry which is preliminary data.</text>
</comment>
<sequence length="173" mass="19665">MKGKWEKVLYKNQGVPDNYVDESFLDEMKKNLYTRTYDFWMVVIESGVVTQQISRVSQSLSLNAAIFASVCLASRLSTTWHAFTTITCAVEIFALWPVLRRNLRTVLPNSQLVLTVFLGILALVVIATVTTVGAILFLLFHLFVTFICPARLIKIQPYKNNIYGPWDEAVIKD</sequence>
<evidence type="ECO:0000256" key="4">
    <source>
        <dbReference type="ARBA" id="ARBA00022502"/>
    </source>
</evidence>
<evidence type="ECO:0000256" key="1">
    <source>
        <dbReference type="ARBA" id="ARBA00004141"/>
    </source>
</evidence>
<evidence type="ECO:0000256" key="5">
    <source>
        <dbReference type="ARBA" id="ARBA00022692"/>
    </source>
</evidence>
<accession>A0AAD9JTV9</accession>